<dbReference type="PROSITE" id="PS50240">
    <property type="entry name" value="TRYPSIN_DOM"/>
    <property type="match status" value="1"/>
</dbReference>
<dbReference type="Pfam" id="PF19404">
    <property type="entry name" value="DUF5977"/>
    <property type="match status" value="1"/>
</dbReference>
<reference evidence="3 5" key="1">
    <citation type="submission" date="2018-10" db="EMBL/GenBank/DDBJ databases">
        <title>Genomic Encyclopedia of Archaeal and Bacterial Type Strains, Phase II (KMG-II): from individual species to whole genera.</title>
        <authorList>
            <person name="Goeker M."/>
        </authorList>
    </citation>
    <scope>NUCLEOTIDE SEQUENCE [LARGE SCALE GENOMIC DNA]</scope>
    <source>
        <strain evidence="3 5">DSM 19624</strain>
    </source>
</reference>
<dbReference type="Proteomes" id="UP000297429">
    <property type="component" value="Unassembled WGS sequence"/>
</dbReference>
<protein>
    <submittedName>
        <fullName evidence="4">Serine protease</fullName>
    </submittedName>
    <submittedName>
        <fullName evidence="3">Trypsin</fullName>
    </submittedName>
</protein>
<dbReference type="PRINTS" id="PR00722">
    <property type="entry name" value="CHYMOTRYPSIN"/>
</dbReference>
<dbReference type="AlphaFoldDB" id="A0A497Y6J3"/>
<keyword evidence="1" id="KW-1015">Disulfide bond</keyword>
<keyword evidence="4" id="KW-0378">Hydrolase</keyword>
<keyword evidence="4" id="KW-0645">Protease</keyword>
<dbReference type="InterPro" id="IPR001314">
    <property type="entry name" value="Peptidase_S1A"/>
</dbReference>
<name>A0A497Y6J3_9SPHI</name>
<evidence type="ECO:0000259" key="2">
    <source>
        <dbReference type="PROSITE" id="PS50240"/>
    </source>
</evidence>
<dbReference type="SUPFAM" id="SSF50494">
    <property type="entry name" value="Trypsin-like serine proteases"/>
    <property type="match status" value="1"/>
</dbReference>
<sequence>MKNAFFKGRKALVLAIIALVVLSINFIGCKKNSNEPQVQNFQNPSKTGVIGGNPISINNVPYQAAIFFNGNFNAGGVILNENWILTAAHVVTYPNSNTQIESNKITVKLGSSNVNDGVSYNADLIIRHANYNSSQIYDDIALIHLSTPISFNANISAISYSTSGDADVVVDKLATVSGWGAVSFNSSTGSATYPNTLFAANVKISSISPTIIYTSSTSTVSQQAPCFGDSGGPLVVDIAGVGKVLVGVVNGWGDCNVGAKGYAKVSGYASWILEKTGITRTFYNRLNGRSFYKNTCQSNVSYPLPVNYIVPAKKYASTVSQADADAMALAEINQNGQQIANAQGACYLTMATPRSTNRYPFGSHGTRYIENITWNASLTPSDTHVKIELIELRSINFPGFNTYAYDYVVNQVINPAALNTGQLLNGLDSDLLGSNIVRKSYQIRITGLTSGLYYLSDDFDLDYD</sequence>
<accession>A0A497Y6J3</accession>
<comment type="caution">
    <text evidence="3">The sequence shown here is derived from an EMBL/GenBank/DDBJ whole genome shotgun (WGS) entry which is preliminary data.</text>
</comment>
<dbReference type="FunFam" id="2.40.10.10:FF:000068">
    <property type="entry name" value="transmembrane protease serine 2"/>
    <property type="match status" value="1"/>
</dbReference>
<feature type="domain" description="Peptidase S1" evidence="2">
    <location>
        <begin position="49"/>
        <end position="277"/>
    </location>
</feature>
<dbReference type="EMBL" id="SOPX01000001">
    <property type="protein sequence ID" value="TFB33369.1"/>
    <property type="molecule type" value="Genomic_DNA"/>
</dbReference>
<dbReference type="OrthoDB" id="4535652at2"/>
<reference evidence="4 6" key="2">
    <citation type="submission" date="2019-03" db="EMBL/GenBank/DDBJ databases">
        <authorList>
            <person name="He R.-H."/>
        </authorList>
    </citation>
    <scope>NUCLEOTIDE SEQUENCE [LARGE SCALE GENOMIC DNA]</scope>
    <source>
        <strain evidence="4 6">DSM 19624</strain>
    </source>
</reference>
<dbReference type="SMART" id="SM00020">
    <property type="entry name" value="Tryp_SPc"/>
    <property type="match status" value="1"/>
</dbReference>
<dbReference type="Gene3D" id="2.40.10.10">
    <property type="entry name" value="Trypsin-like serine proteases"/>
    <property type="match status" value="1"/>
</dbReference>
<dbReference type="RefSeq" id="WP_134380402.1">
    <property type="nucleotide sequence ID" value="NZ_RCCK01000011.1"/>
</dbReference>
<dbReference type="EMBL" id="RCCK01000011">
    <property type="protein sequence ID" value="RLJ77415.1"/>
    <property type="molecule type" value="Genomic_DNA"/>
</dbReference>
<dbReference type="InterPro" id="IPR033116">
    <property type="entry name" value="TRYPSIN_SER"/>
</dbReference>
<dbReference type="Pfam" id="PF00089">
    <property type="entry name" value="Trypsin"/>
    <property type="match status" value="1"/>
</dbReference>
<dbReference type="CDD" id="cd00190">
    <property type="entry name" value="Tryp_SPc"/>
    <property type="match status" value="1"/>
</dbReference>
<organism evidence="3 5">
    <name type="scientific">Pedobacter alluvionis</name>
    <dbReference type="NCBI Taxonomy" id="475253"/>
    <lineage>
        <taxon>Bacteria</taxon>
        <taxon>Pseudomonadati</taxon>
        <taxon>Bacteroidota</taxon>
        <taxon>Sphingobacteriia</taxon>
        <taxon>Sphingobacteriales</taxon>
        <taxon>Sphingobacteriaceae</taxon>
        <taxon>Pedobacter</taxon>
    </lineage>
</organism>
<dbReference type="GO" id="GO:0006508">
    <property type="term" value="P:proteolysis"/>
    <property type="evidence" value="ECO:0007669"/>
    <property type="project" value="UniProtKB-KW"/>
</dbReference>
<gene>
    <name evidence="3" type="ORF">BCL90_2502</name>
    <name evidence="4" type="ORF">E3V97_04805</name>
</gene>
<dbReference type="PROSITE" id="PS00135">
    <property type="entry name" value="TRYPSIN_SER"/>
    <property type="match status" value="1"/>
</dbReference>
<dbReference type="PANTHER" id="PTHR24250:SF50">
    <property type="entry name" value="PEPTIDASE S1 DOMAIN-CONTAINING PROTEIN"/>
    <property type="match status" value="1"/>
</dbReference>
<dbReference type="GO" id="GO:0004252">
    <property type="term" value="F:serine-type endopeptidase activity"/>
    <property type="evidence" value="ECO:0007669"/>
    <property type="project" value="InterPro"/>
</dbReference>
<dbReference type="InterPro" id="IPR046020">
    <property type="entry name" value="DUF5977"/>
</dbReference>
<dbReference type="InterPro" id="IPR001254">
    <property type="entry name" value="Trypsin_dom"/>
</dbReference>
<evidence type="ECO:0000313" key="6">
    <source>
        <dbReference type="Proteomes" id="UP000297429"/>
    </source>
</evidence>
<evidence type="ECO:0000313" key="5">
    <source>
        <dbReference type="Proteomes" id="UP000273898"/>
    </source>
</evidence>
<keyword evidence="6" id="KW-1185">Reference proteome</keyword>
<proteinExistence type="predicted"/>
<evidence type="ECO:0000313" key="4">
    <source>
        <dbReference type="EMBL" id="TFB33369.1"/>
    </source>
</evidence>
<evidence type="ECO:0000313" key="3">
    <source>
        <dbReference type="EMBL" id="RLJ77415.1"/>
    </source>
</evidence>
<dbReference type="PANTHER" id="PTHR24250">
    <property type="entry name" value="CHYMOTRYPSIN-RELATED"/>
    <property type="match status" value="1"/>
</dbReference>
<dbReference type="Proteomes" id="UP000273898">
    <property type="component" value="Unassembled WGS sequence"/>
</dbReference>
<evidence type="ECO:0000256" key="1">
    <source>
        <dbReference type="ARBA" id="ARBA00023157"/>
    </source>
</evidence>
<dbReference type="InterPro" id="IPR043504">
    <property type="entry name" value="Peptidase_S1_PA_chymotrypsin"/>
</dbReference>
<dbReference type="InterPro" id="IPR009003">
    <property type="entry name" value="Peptidase_S1_PA"/>
</dbReference>